<accession>A0AAV7UTN5</accession>
<proteinExistence type="predicted"/>
<keyword evidence="3" id="KW-1185">Reference proteome</keyword>
<sequence>MKRLRRAEYNNKCTGEGVPTVRPGSGTDGNKGIFAQQTLCKCTFISNRRVQAWELHVHTGGSADCKEGWRRLEQGHLHSAGSLGTLVSNPRTQACKHQ</sequence>
<protein>
    <submittedName>
        <fullName evidence="2">Uncharacterized protein</fullName>
    </submittedName>
</protein>
<dbReference type="EMBL" id="JANPWB010000004">
    <property type="protein sequence ID" value="KAJ1192238.1"/>
    <property type="molecule type" value="Genomic_DNA"/>
</dbReference>
<dbReference type="Proteomes" id="UP001066276">
    <property type="component" value="Chromosome 2_2"/>
</dbReference>
<dbReference type="AlphaFoldDB" id="A0AAV7UTN5"/>
<gene>
    <name evidence="2" type="ORF">NDU88_001550</name>
</gene>
<comment type="caution">
    <text evidence="2">The sequence shown here is derived from an EMBL/GenBank/DDBJ whole genome shotgun (WGS) entry which is preliminary data.</text>
</comment>
<evidence type="ECO:0000256" key="1">
    <source>
        <dbReference type="SAM" id="MobiDB-lite"/>
    </source>
</evidence>
<feature type="region of interest" description="Disordered" evidence="1">
    <location>
        <begin position="1"/>
        <end position="29"/>
    </location>
</feature>
<evidence type="ECO:0000313" key="3">
    <source>
        <dbReference type="Proteomes" id="UP001066276"/>
    </source>
</evidence>
<evidence type="ECO:0000313" key="2">
    <source>
        <dbReference type="EMBL" id="KAJ1192238.1"/>
    </source>
</evidence>
<reference evidence="2" key="1">
    <citation type="journal article" date="2022" name="bioRxiv">
        <title>Sequencing and chromosome-scale assembly of the giantPleurodeles waltlgenome.</title>
        <authorList>
            <person name="Brown T."/>
            <person name="Elewa A."/>
            <person name="Iarovenko S."/>
            <person name="Subramanian E."/>
            <person name="Araus A.J."/>
            <person name="Petzold A."/>
            <person name="Susuki M."/>
            <person name="Suzuki K.-i.T."/>
            <person name="Hayashi T."/>
            <person name="Toyoda A."/>
            <person name="Oliveira C."/>
            <person name="Osipova E."/>
            <person name="Leigh N.D."/>
            <person name="Simon A."/>
            <person name="Yun M.H."/>
        </authorList>
    </citation>
    <scope>NUCLEOTIDE SEQUENCE</scope>
    <source>
        <strain evidence="2">20211129_DDA</strain>
        <tissue evidence="2">Liver</tissue>
    </source>
</reference>
<organism evidence="2 3">
    <name type="scientific">Pleurodeles waltl</name>
    <name type="common">Iberian ribbed newt</name>
    <dbReference type="NCBI Taxonomy" id="8319"/>
    <lineage>
        <taxon>Eukaryota</taxon>
        <taxon>Metazoa</taxon>
        <taxon>Chordata</taxon>
        <taxon>Craniata</taxon>
        <taxon>Vertebrata</taxon>
        <taxon>Euteleostomi</taxon>
        <taxon>Amphibia</taxon>
        <taxon>Batrachia</taxon>
        <taxon>Caudata</taxon>
        <taxon>Salamandroidea</taxon>
        <taxon>Salamandridae</taxon>
        <taxon>Pleurodelinae</taxon>
        <taxon>Pleurodeles</taxon>
    </lineage>
</organism>
<name>A0AAV7UTN5_PLEWA</name>